<feature type="signal peptide" evidence="7">
    <location>
        <begin position="1"/>
        <end position="20"/>
    </location>
</feature>
<evidence type="ECO:0000313" key="10">
    <source>
        <dbReference type="WBParaSite" id="ALUE_0001303401-mRNA-1"/>
    </source>
</evidence>
<dbReference type="Proteomes" id="UP000036681">
    <property type="component" value="Unplaced"/>
</dbReference>
<reference evidence="10" key="1">
    <citation type="submission" date="2017-02" db="UniProtKB">
        <authorList>
            <consortium name="WormBaseParasite"/>
        </authorList>
    </citation>
    <scope>IDENTIFICATION</scope>
</reference>
<keyword evidence="9" id="KW-1185">Reference proteome</keyword>
<dbReference type="AlphaFoldDB" id="A0A0M3I7A1"/>
<feature type="chain" id="PRO_5005656935" evidence="7">
    <location>
        <begin position="21"/>
        <end position="203"/>
    </location>
</feature>
<dbReference type="InterPro" id="IPR010480">
    <property type="entry name" value="Pepsin-I3"/>
</dbReference>
<dbReference type="InterPro" id="IPR038412">
    <property type="entry name" value="Pepsin-I3_sf"/>
</dbReference>
<protein>
    <submittedName>
        <fullName evidence="10">Pepsin-I3 domain-containing protein</fullName>
    </submittedName>
</protein>
<dbReference type="GO" id="GO:0005576">
    <property type="term" value="C:extracellular region"/>
    <property type="evidence" value="ECO:0007669"/>
    <property type="project" value="UniProtKB-SubCell"/>
</dbReference>
<comment type="similarity">
    <text evidence="2">Belongs to the protease inhibitor I33 family.</text>
</comment>
<feature type="region of interest" description="Disordered" evidence="6">
    <location>
        <begin position="169"/>
        <end position="203"/>
    </location>
</feature>
<dbReference type="Pfam" id="PF06394">
    <property type="entry name" value="Pepsin-I3"/>
    <property type="match status" value="1"/>
</dbReference>
<organism evidence="9 10">
    <name type="scientific">Ascaris lumbricoides</name>
    <name type="common">Giant roundworm</name>
    <dbReference type="NCBI Taxonomy" id="6252"/>
    <lineage>
        <taxon>Eukaryota</taxon>
        <taxon>Metazoa</taxon>
        <taxon>Ecdysozoa</taxon>
        <taxon>Nematoda</taxon>
        <taxon>Chromadorea</taxon>
        <taxon>Rhabditida</taxon>
        <taxon>Spirurina</taxon>
        <taxon>Ascaridomorpha</taxon>
        <taxon>Ascaridoidea</taxon>
        <taxon>Ascarididae</taxon>
        <taxon>Ascaris</taxon>
    </lineage>
</organism>
<evidence type="ECO:0000313" key="9">
    <source>
        <dbReference type="Proteomes" id="UP000036681"/>
    </source>
</evidence>
<keyword evidence="3" id="KW-0964">Secreted</keyword>
<evidence type="ECO:0000256" key="6">
    <source>
        <dbReference type="SAM" id="MobiDB-lite"/>
    </source>
</evidence>
<dbReference type="PANTHER" id="PTHR37969:SF1">
    <property type="entry name" value="PROTEIN CBG13105"/>
    <property type="match status" value="1"/>
</dbReference>
<dbReference type="SUPFAM" id="SSF55149">
    <property type="entry name" value="Pepsin inhibitor-3"/>
    <property type="match status" value="2"/>
</dbReference>
<dbReference type="WBParaSite" id="ALUE_0001303401-mRNA-1">
    <property type="protein sequence ID" value="ALUE_0001303401-mRNA-1"/>
    <property type="gene ID" value="ALUE_0001303401"/>
</dbReference>
<keyword evidence="5" id="KW-1015">Disulfide bond</keyword>
<dbReference type="PANTHER" id="PTHR37969">
    <property type="entry name" value="PROTEIN CBG07421-RELATED"/>
    <property type="match status" value="1"/>
</dbReference>
<name>A0A0M3I7A1_ASCLU</name>
<evidence type="ECO:0000256" key="4">
    <source>
        <dbReference type="ARBA" id="ARBA00022729"/>
    </source>
</evidence>
<evidence type="ECO:0000256" key="2">
    <source>
        <dbReference type="ARBA" id="ARBA00008019"/>
    </source>
</evidence>
<dbReference type="InterPro" id="IPR051901">
    <property type="entry name" value="Protease_Inhibitor_I33"/>
</dbReference>
<evidence type="ECO:0000256" key="1">
    <source>
        <dbReference type="ARBA" id="ARBA00004613"/>
    </source>
</evidence>
<keyword evidence="4 7" id="KW-0732">Signal</keyword>
<feature type="domain" description="Pepsin inhibitor-3-like repeated" evidence="8">
    <location>
        <begin position="117"/>
        <end position="174"/>
    </location>
</feature>
<dbReference type="Gene3D" id="3.30.1120.50">
    <property type="entry name" value="Pepsin inhibitor-3"/>
    <property type="match status" value="3"/>
</dbReference>
<comment type="subcellular location">
    <subcellularLocation>
        <location evidence="1">Secreted</location>
    </subcellularLocation>
</comment>
<evidence type="ECO:0000256" key="3">
    <source>
        <dbReference type="ARBA" id="ARBA00022525"/>
    </source>
</evidence>
<accession>A0A0M3I7A1</accession>
<proteinExistence type="inferred from homology"/>
<evidence type="ECO:0000259" key="8">
    <source>
        <dbReference type="Pfam" id="PF06394"/>
    </source>
</evidence>
<sequence>MHVWLILSLASLWTSSIAYSQFLFSMSTGPFICTVKDNQVFVANLPWTMLEGDDIQVGKEFAARVEDCTNDNQVFVANLPWTMLEGDDIQVGKEFAARVEDCTNVKHDMAPTCTKPPPFCGPQDMKMFNFVGCSVLGNKLFIDQKYVRDLTAKDHAEVQTFREKIAAFEEQQENQPPSSGMPHGAVPAGGLSPPPPPSFCTVQ</sequence>
<dbReference type="CDD" id="cd00225">
    <property type="entry name" value="API3"/>
    <property type="match status" value="1"/>
</dbReference>
<evidence type="ECO:0000256" key="5">
    <source>
        <dbReference type="ARBA" id="ARBA00023157"/>
    </source>
</evidence>
<evidence type="ECO:0000256" key="7">
    <source>
        <dbReference type="SAM" id="SignalP"/>
    </source>
</evidence>
<feature type="compositionally biased region" description="Pro residues" evidence="6">
    <location>
        <begin position="192"/>
        <end position="203"/>
    </location>
</feature>